<proteinExistence type="predicted"/>
<gene>
    <name evidence="1" type="ORF">Cygsa01_00198</name>
</gene>
<sequence>MSIDLAALRGKVSPLIAVARRAAKEAETTIDVLKEVHSLVQSARGHYRPSGYTPSDIKKLAEKVAALPAHKHAKLEIERLKYLASNVCIHERGIEGLHCLNCGSFIDIDAVPIASPSEWKHRVDRLATGLLSERAEKLEKTGILRQKAKEAFQSLRELGVFTAAVDGMERTLEGDAPDVEQYDRKLQWLEPFRELARC</sequence>
<protein>
    <submittedName>
        <fullName evidence="1">Uncharacterized protein</fullName>
    </submittedName>
</protein>
<dbReference type="EMBL" id="PP179332">
    <property type="protein sequence ID" value="XAI71244.1"/>
    <property type="molecule type" value="Genomic_DNA"/>
</dbReference>
<accession>A0AAU6W3R5</accession>
<organism evidence="1">
    <name type="scientific">Pseudomonas phage Cygsa01</name>
    <dbReference type="NCBI Taxonomy" id="3138529"/>
    <lineage>
        <taxon>Viruses</taxon>
    </lineage>
</organism>
<evidence type="ECO:0000313" key="1">
    <source>
        <dbReference type="EMBL" id="XAI71244.1"/>
    </source>
</evidence>
<reference evidence="1" key="1">
    <citation type="journal article" date="2024" name="J. Gen. Virol.">
        <title>Novel phages of Pseudomonas syringae unveil numerous potential auxiliary metabolic genes.</title>
        <authorList>
            <person name="Feltin C."/>
            <person name="Garneau J.R."/>
            <person name="Morris C.E."/>
            <person name="Berard A."/>
            <person name="Torres-Barcelo C."/>
        </authorList>
    </citation>
    <scope>NUCLEOTIDE SEQUENCE</scope>
</reference>
<name>A0AAU6W3R5_9VIRU</name>